<evidence type="ECO:0000313" key="3">
    <source>
        <dbReference type="Proteomes" id="UP000271974"/>
    </source>
</evidence>
<gene>
    <name evidence="2" type="ORF">EGW08_020842</name>
</gene>
<feature type="transmembrane region" description="Helical" evidence="1">
    <location>
        <begin position="98"/>
        <end position="119"/>
    </location>
</feature>
<dbReference type="EMBL" id="RQTK01001221">
    <property type="protein sequence ID" value="RUS71387.1"/>
    <property type="molecule type" value="Genomic_DNA"/>
</dbReference>
<dbReference type="Proteomes" id="UP000271974">
    <property type="component" value="Unassembled WGS sequence"/>
</dbReference>
<evidence type="ECO:0000313" key="2">
    <source>
        <dbReference type="EMBL" id="RUS71387.1"/>
    </source>
</evidence>
<proteinExistence type="predicted"/>
<accession>A0A3S0Z5Z5</accession>
<keyword evidence="1" id="KW-0812">Transmembrane</keyword>
<dbReference type="AlphaFoldDB" id="A0A3S0Z5Z5"/>
<keyword evidence="3" id="KW-1185">Reference proteome</keyword>
<reference evidence="2 3" key="1">
    <citation type="submission" date="2019-01" db="EMBL/GenBank/DDBJ databases">
        <title>A draft genome assembly of the solar-powered sea slug Elysia chlorotica.</title>
        <authorList>
            <person name="Cai H."/>
            <person name="Li Q."/>
            <person name="Fang X."/>
            <person name="Li J."/>
            <person name="Curtis N.E."/>
            <person name="Altenburger A."/>
            <person name="Shibata T."/>
            <person name="Feng M."/>
            <person name="Maeda T."/>
            <person name="Schwartz J.A."/>
            <person name="Shigenobu S."/>
            <person name="Lundholm N."/>
            <person name="Nishiyama T."/>
            <person name="Yang H."/>
            <person name="Hasebe M."/>
            <person name="Li S."/>
            <person name="Pierce S.K."/>
            <person name="Wang J."/>
        </authorList>
    </citation>
    <scope>NUCLEOTIDE SEQUENCE [LARGE SCALE GENOMIC DNA]</scope>
    <source>
        <strain evidence="2">EC2010</strain>
        <tissue evidence="2">Whole organism of an adult</tissue>
    </source>
</reference>
<organism evidence="2 3">
    <name type="scientific">Elysia chlorotica</name>
    <name type="common">Eastern emerald elysia</name>
    <name type="synonym">Sea slug</name>
    <dbReference type="NCBI Taxonomy" id="188477"/>
    <lineage>
        <taxon>Eukaryota</taxon>
        <taxon>Metazoa</taxon>
        <taxon>Spiralia</taxon>
        <taxon>Lophotrochozoa</taxon>
        <taxon>Mollusca</taxon>
        <taxon>Gastropoda</taxon>
        <taxon>Heterobranchia</taxon>
        <taxon>Euthyneura</taxon>
        <taxon>Panpulmonata</taxon>
        <taxon>Sacoglossa</taxon>
        <taxon>Placobranchoidea</taxon>
        <taxon>Plakobranchidae</taxon>
        <taxon>Elysia</taxon>
    </lineage>
</organism>
<name>A0A3S0Z5Z5_ELYCH</name>
<sequence>MRPVLTHSGTFISPVDKVKRPELSQVISPFENHLGKRPFLTVVNVDGKGNTFTVDLDRIGDGSTSWIRGSTVLDGNSVRPTLRSPPPFDIKQLRMRRMIAGAAFVGALAALIALVLFLASL</sequence>
<keyword evidence="1" id="KW-0472">Membrane</keyword>
<protein>
    <submittedName>
        <fullName evidence="2">Uncharacterized protein</fullName>
    </submittedName>
</protein>
<evidence type="ECO:0000256" key="1">
    <source>
        <dbReference type="SAM" id="Phobius"/>
    </source>
</evidence>
<keyword evidence="1" id="KW-1133">Transmembrane helix</keyword>
<comment type="caution">
    <text evidence="2">The sequence shown here is derived from an EMBL/GenBank/DDBJ whole genome shotgun (WGS) entry which is preliminary data.</text>
</comment>